<keyword evidence="5" id="KW-1185">Reference proteome</keyword>
<dbReference type="PROSITE" id="PS00101">
    <property type="entry name" value="HEXAPEP_TRANSFERASES"/>
    <property type="match status" value="1"/>
</dbReference>
<dbReference type="InterPro" id="IPR018357">
    <property type="entry name" value="Hexapep_transf_CS"/>
</dbReference>
<organism evidence="4 5">
    <name type="scientific">Desulforhopalus singaporensis</name>
    <dbReference type="NCBI Taxonomy" id="91360"/>
    <lineage>
        <taxon>Bacteria</taxon>
        <taxon>Pseudomonadati</taxon>
        <taxon>Thermodesulfobacteriota</taxon>
        <taxon>Desulfobulbia</taxon>
        <taxon>Desulfobulbales</taxon>
        <taxon>Desulfocapsaceae</taxon>
        <taxon>Desulforhopalus</taxon>
    </lineage>
</organism>
<dbReference type="Pfam" id="PF14602">
    <property type="entry name" value="Hexapep_2"/>
    <property type="match status" value="1"/>
</dbReference>
<evidence type="ECO:0000256" key="3">
    <source>
        <dbReference type="ARBA" id="ARBA00023315"/>
    </source>
</evidence>
<reference evidence="4 5" key="1">
    <citation type="submission" date="2016-10" db="EMBL/GenBank/DDBJ databases">
        <authorList>
            <person name="de Groot N.N."/>
        </authorList>
    </citation>
    <scope>NUCLEOTIDE SEQUENCE [LARGE SCALE GENOMIC DNA]</scope>
    <source>
        <strain evidence="4 5">DSM 12130</strain>
    </source>
</reference>
<evidence type="ECO:0000256" key="1">
    <source>
        <dbReference type="ARBA" id="ARBA00022679"/>
    </source>
</evidence>
<keyword evidence="3" id="KW-0012">Acyltransferase</keyword>
<dbReference type="InterPro" id="IPR001451">
    <property type="entry name" value="Hexapep"/>
</dbReference>
<dbReference type="EMBL" id="FNJI01000017">
    <property type="protein sequence ID" value="SDP36880.1"/>
    <property type="molecule type" value="Genomic_DNA"/>
</dbReference>
<dbReference type="PANTHER" id="PTHR23416">
    <property type="entry name" value="SIALIC ACID SYNTHASE-RELATED"/>
    <property type="match status" value="1"/>
</dbReference>
<protein>
    <submittedName>
        <fullName evidence="4">Acetyltransferase (Isoleucine patch superfamily)</fullName>
    </submittedName>
</protein>
<sequence>MVCEHSPDGRRIDKNNLSKELHCGGDPLSRYKHKVLGGDKGYLQLLQFEVGQLFLANLGGGLGYLLRRLCIAPLFSGCGKNFILGRGVTLRTPGNITLGDNVAIDDGTLLDGGTGELSRMEIGDNVIVSKGCVVQAKTGLLAIGDGCDIGAHCILTSAGGIVLEDNVLIAGNCYLGGARYNMDRLDTPVMDQGIYSRGEVRVGRGSWIGAGATILDGVKVGEGAVIGAGALVTRDIPAFSIATGTPARVIRKRVE</sequence>
<evidence type="ECO:0000313" key="5">
    <source>
        <dbReference type="Proteomes" id="UP000199073"/>
    </source>
</evidence>
<dbReference type="STRING" id="91360.SAMN05660330_02542"/>
<dbReference type="InterPro" id="IPR051159">
    <property type="entry name" value="Hexapeptide_acetyltransf"/>
</dbReference>
<dbReference type="Gene3D" id="2.160.10.10">
    <property type="entry name" value="Hexapeptide repeat proteins"/>
    <property type="match status" value="2"/>
</dbReference>
<evidence type="ECO:0000313" key="4">
    <source>
        <dbReference type="EMBL" id="SDP36880.1"/>
    </source>
</evidence>
<dbReference type="Pfam" id="PF00132">
    <property type="entry name" value="Hexapep"/>
    <property type="match status" value="1"/>
</dbReference>
<proteinExistence type="predicted"/>
<dbReference type="GO" id="GO:0016746">
    <property type="term" value="F:acyltransferase activity"/>
    <property type="evidence" value="ECO:0007669"/>
    <property type="project" value="UniProtKB-KW"/>
</dbReference>
<dbReference type="OrthoDB" id="9782091at2"/>
<dbReference type="CDD" id="cd04647">
    <property type="entry name" value="LbH_MAT_like"/>
    <property type="match status" value="1"/>
</dbReference>
<dbReference type="InterPro" id="IPR011004">
    <property type="entry name" value="Trimer_LpxA-like_sf"/>
</dbReference>
<dbReference type="SUPFAM" id="SSF51161">
    <property type="entry name" value="Trimeric LpxA-like enzymes"/>
    <property type="match status" value="2"/>
</dbReference>
<dbReference type="RefSeq" id="WP_143005504.1">
    <property type="nucleotide sequence ID" value="NZ_FNJI01000017.1"/>
</dbReference>
<accession>A0A1H0S567</accession>
<evidence type="ECO:0000256" key="2">
    <source>
        <dbReference type="ARBA" id="ARBA00022737"/>
    </source>
</evidence>
<name>A0A1H0S567_9BACT</name>
<keyword evidence="2" id="KW-0677">Repeat</keyword>
<dbReference type="AlphaFoldDB" id="A0A1H0S567"/>
<gene>
    <name evidence="4" type="ORF">SAMN05660330_02542</name>
</gene>
<dbReference type="Proteomes" id="UP000199073">
    <property type="component" value="Unassembled WGS sequence"/>
</dbReference>
<keyword evidence="1 4" id="KW-0808">Transferase</keyword>